<dbReference type="Proteomes" id="UP001175227">
    <property type="component" value="Unassembled WGS sequence"/>
</dbReference>
<reference evidence="2" key="1">
    <citation type="submission" date="2023-06" db="EMBL/GenBank/DDBJ databases">
        <authorList>
            <consortium name="Lawrence Berkeley National Laboratory"/>
            <person name="Ahrendt S."/>
            <person name="Sahu N."/>
            <person name="Indic B."/>
            <person name="Wong-Bajracharya J."/>
            <person name="Merenyi Z."/>
            <person name="Ke H.-M."/>
            <person name="Monk M."/>
            <person name="Kocsube S."/>
            <person name="Drula E."/>
            <person name="Lipzen A."/>
            <person name="Balint B."/>
            <person name="Henrissat B."/>
            <person name="Andreopoulos B."/>
            <person name="Martin F.M."/>
            <person name="Harder C.B."/>
            <person name="Rigling D."/>
            <person name="Ford K.L."/>
            <person name="Foster G.D."/>
            <person name="Pangilinan J."/>
            <person name="Papanicolaou A."/>
            <person name="Barry K."/>
            <person name="LaButti K."/>
            <person name="Viragh M."/>
            <person name="Koriabine M."/>
            <person name="Yan M."/>
            <person name="Riley R."/>
            <person name="Champramary S."/>
            <person name="Plett K.L."/>
            <person name="Tsai I.J."/>
            <person name="Slot J."/>
            <person name="Sipos G."/>
            <person name="Plett J."/>
            <person name="Nagy L.G."/>
            <person name="Grigoriev I.V."/>
        </authorList>
    </citation>
    <scope>NUCLEOTIDE SEQUENCE</scope>
    <source>
        <strain evidence="2">ICMP 16352</strain>
    </source>
</reference>
<sequence>MSQPVGVEDTAVPLSEPTSMFGSSEKSLLEEISSKACSVIGELFYTIAPTEFQRYQRPDEVEDKHINYDIARLTVSLSRSETPQPPTSYIHPEGARYFRRKHDLFTIYTDAHLFDPKILQAVQKFVDQIDDYLMRHDTTEVSFDAETVDLISDVTLSKTKSTFCGYYFAYHANRTVFWLDDFKSSERLWPGINGVSSPDHIRQY</sequence>
<organism evidence="2 3">
    <name type="scientific">Armillaria novae-zelandiae</name>
    <dbReference type="NCBI Taxonomy" id="153914"/>
    <lineage>
        <taxon>Eukaryota</taxon>
        <taxon>Fungi</taxon>
        <taxon>Dikarya</taxon>
        <taxon>Basidiomycota</taxon>
        <taxon>Agaricomycotina</taxon>
        <taxon>Agaricomycetes</taxon>
        <taxon>Agaricomycetidae</taxon>
        <taxon>Agaricales</taxon>
        <taxon>Marasmiineae</taxon>
        <taxon>Physalacriaceae</taxon>
        <taxon>Armillaria</taxon>
    </lineage>
</organism>
<comment type="caution">
    <text evidence="2">The sequence shown here is derived from an EMBL/GenBank/DDBJ whole genome shotgun (WGS) entry which is preliminary data.</text>
</comment>
<keyword evidence="3" id="KW-1185">Reference proteome</keyword>
<dbReference type="EMBL" id="JAUEPR010000015">
    <property type="protein sequence ID" value="KAK0477829.1"/>
    <property type="molecule type" value="Genomic_DNA"/>
</dbReference>
<accession>A0AA39P640</accession>
<protein>
    <submittedName>
        <fullName evidence="2">Uncharacterized protein</fullName>
    </submittedName>
</protein>
<evidence type="ECO:0000256" key="1">
    <source>
        <dbReference type="SAM" id="MobiDB-lite"/>
    </source>
</evidence>
<evidence type="ECO:0000313" key="3">
    <source>
        <dbReference type="Proteomes" id="UP001175227"/>
    </source>
</evidence>
<feature type="region of interest" description="Disordered" evidence="1">
    <location>
        <begin position="1"/>
        <end position="20"/>
    </location>
</feature>
<proteinExistence type="predicted"/>
<evidence type="ECO:0000313" key="2">
    <source>
        <dbReference type="EMBL" id="KAK0477829.1"/>
    </source>
</evidence>
<dbReference type="AlphaFoldDB" id="A0AA39P640"/>
<gene>
    <name evidence="2" type="ORF">IW261DRAFT_1565613</name>
</gene>
<name>A0AA39P640_9AGAR</name>